<keyword evidence="2" id="KW-0472">Membrane</keyword>
<keyword evidence="5" id="KW-1185">Reference proteome</keyword>
<proteinExistence type="predicted"/>
<feature type="domain" description="DUF4333" evidence="3">
    <location>
        <begin position="102"/>
        <end position="179"/>
    </location>
</feature>
<keyword evidence="2" id="KW-1133">Transmembrane helix</keyword>
<keyword evidence="2" id="KW-0812">Transmembrane</keyword>
<feature type="region of interest" description="Disordered" evidence="1">
    <location>
        <begin position="1"/>
        <end position="61"/>
    </location>
</feature>
<sequence>MSDPRGTPPHRSPEGWPDPATPSGSQWEGDPYRAYGPPGGGDGRETAGTAPGTSGAWPGGESWDCSAGGAALPGTYAASSGRGRKLRPWFFAAFTVLVALVVAFLGFVAPGWFYRSVLDAGSVQAGVRQIVRDSYGMEGVESVSCPSGQPVRPGHSFTCEVSTGGDDERVRVVVQDEEGTYAVERPG</sequence>
<dbReference type="InterPro" id="IPR025637">
    <property type="entry name" value="DUF4333"/>
</dbReference>
<evidence type="ECO:0000256" key="1">
    <source>
        <dbReference type="SAM" id="MobiDB-lite"/>
    </source>
</evidence>
<dbReference type="Pfam" id="PF14230">
    <property type="entry name" value="DUF4333"/>
    <property type="match status" value="1"/>
</dbReference>
<evidence type="ECO:0000259" key="3">
    <source>
        <dbReference type="Pfam" id="PF14230"/>
    </source>
</evidence>
<gene>
    <name evidence="4" type="ORF">FHR84_000417</name>
</gene>
<protein>
    <recommendedName>
        <fullName evidence="3">DUF4333 domain-containing protein</fullName>
    </recommendedName>
</protein>
<evidence type="ECO:0000313" key="5">
    <source>
        <dbReference type="Proteomes" id="UP000548304"/>
    </source>
</evidence>
<organism evidence="4 5">
    <name type="scientific">Actinopolyspora biskrensis</name>
    <dbReference type="NCBI Taxonomy" id="1470178"/>
    <lineage>
        <taxon>Bacteria</taxon>
        <taxon>Bacillati</taxon>
        <taxon>Actinomycetota</taxon>
        <taxon>Actinomycetes</taxon>
        <taxon>Actinopolysporales</taxon>
        <taxon>Actinopolysporaceae</taxon>
        <taxon>Actinopolyspora</taxon>
    </lineage>
</organism>
<evidence type="ECO:0000313" key="4">
    <source>
        <dbReference type="EMBL" id="NYH77103.1"/>
    </source>
</evidence>
<dbReference type="RefSeq" id="WP_179533705.1">
    <property type="nucleotide sequence ID" value="NZ_JACBYW010000001.1"/>
</dbReference>
<name>A0A852Z4B6_9ACTN</name>
<evidence type="ECO:0000256" key="2">
    <source>
        <dbReference type="SAM" id="Phobius"/>
    </source>
</evidence>
<dbReference type="AlphaFoldDB" id="A0A852Z4B6"/>
<feature type="transmembrane region" description="Helical" evidence="2">
    <location>
        <begin position="89"/>
        <end position="114"/>
    </location>
</feature>
<reference evidence="4 5" key="1">
    <citation type="submission" date="2020-07" db="EMBL/GenBank/DDBJ databases">
        <title>Genomic Encyclopedia of Type Strains, Phase III (KMG-III): the genomes of soil and plant-associated and newly described type strains.</title>
        <authorList>
            <person name="Whitman W."/>
        </authorList>
    </citation>
    <scope>NUCLEOTIDE SEQUENCE [LARGE SCALE GENOMIC DNA]</scope>
    <source>
        <strain evidence="4 5">CECT 8576</strain>
    </source>
</reference>
<accession>A0A852Z4B6</accession>
<dbReference type="EMBL" id="JACBYW010000001">
    <property type="protein sequence ID" value="NYH77103.1"/>
    <property type="molecule type" value="Genomic_DNA"/>
</dbReference>
<comment type="caution">
    <text evidence="4">The sequence shown here is derived from an EMBL/GenBank/DDBJ whole genome shotgun (WGS) entry which is preliminary data.</text>
</comment>
<dbReference type="Proteomes" id="UP000548304">
    <property type="component" value="Unassembled WGS sequence"/>
</dbReference>